<reference evidence="2 3" key="1">
    <citation type="submission" date="2023-07" db="EMBL/GenBank/DDBJ databases">
        <title>Closed genome sequence of Methanosarcinaceae archaeon Am2.</title>
        <authorList>
            <person name="Poehlein A."/>
            <person name="Protasov E."/>
            <person name="Platt K."/>
            <person name="Reeh H."/>
            <person name="Daniel R."/>
            <person name="Brune A."/>
        </authorList>
    </citation>
    <scope>NUCLEOTIDE SEQUENCE [LARGE SCALE GENOMIC DNA]</scope>
    <source>
        <strain evidence="2 3">Am2</strain>
    </source>
</reference>
<proteinExistence type="predicted"/>
<dbReference type="Proteomes" id="UP001304970">
    <property type="component" value="Chromosome"/>
</dbReference>
<evidence type="ECO:0000313" key="3">
    <source>
        <dbReference type="Proteomes" id="UP001304970"/>
    </source>
</evidence>
<feature type="transmembrane region" description="Helical" evidence="1">
    <location>
        <begin position="82"/>
        <end position="105"/>
    </location>
</feature>
<dbReference type="AlphaFoldDB" id="A0AA96V701"/>
<feature type="transmembrane region" description="Helical" evidence="1">
    <location>
        <begin position="155"/>
        <end position="181"/>
    </location>
</feature>
<protein>
    <submittedName>
        <fullName evidence="2">Uncharacterized protein</fullName>
    </submittedName>
</protein>
<dbReference type="EMBL" id="CP131061">
    <property type="protein sequence ID" value="WNY27283.1"/>
    <property type="molecule type" value="Genomic_DNA"/>
</dbReference>
<dbReference type="RefSeq" id="WP_338097256.1">
    <property type="nucleotide sequence ID" value="NZ_CP131061.1"/>
</dbReference>
<keyword evidence="3" id="KW-1185">Reference proteome</keyword>
<evidence type="ECO:0000313" key="2">
    <source>
        <dbReference type="EMBL" id="WNY27283.1"/>
    </source>
</evidence>
<keyword evidence="1" id="KW-0812">Transmembrane</keyword>
<organism evidence="2 3">
    <name type="scientific">Methanolapillus ohkumae</name>
    <dbReference type="NCBI Taxonomy" id="3028298"/>
    <lineage>
        <taxon>Archaea</taxon>
        <taxon>Methanobacteriati</taxon>
        <taxon>Methanobacteriota</taxon>
        <taxon>Stenosarchaea group</taxon>
        <taxon>Methanomicrobia</taxon>
        <taxon>Methanosarcinales</taxon>
        <taxon>Methanosarcinaceae</taxon>
        <taxon>Methanolapillus</taxon>
    </lineage>
</organism>
<name>A0AA96V701_9EURY</name>
<dbReference type="GeneID" id="89228495"/>
<feature type="transmembrane region" description="Helical" evidence="1">
    <location>
        <begin position="111"/>
        <end position="134"/>
    </location>
</feature>
<keyword evidence="1" id="KW-1133">Transmembrane helix</keyword>
<sequence>MDFNTKIIEDGLKKAWGAYIENIVALIIGLLIAWIGSILIVTTAPLMYGLYYMCVKASRGEKVEIKDVFYGFSSVSMFIRSWIYFLVLFVIVFAIIIIVSIVSYISAILGMLVYFILLIIFAFAVYYSMAIYVMSPKENVIYALKEGFEISKSNLLVTIVVMILAGIISMFVITAPLAFIFDVYVLKELKPTIKDES</sequence>
<feature type="transmembrane region" description="Helical" evidence="1">
    <location>
        <begin position="23"/>
        <end position="52"/>
    </location>
</feature>
<evidence type="ECO:0000256" key="1">
    <source>
        <dbReference type="SAM" id="Phobius"/>
    </source>
</evidence>
<gene>
    <name evidence="2" type="ORF">MsAm2_10750</name>
</gene>
<accession>A0AA96V701</accession>
<keyword evidence="1" id="KW-0472">Membrane</keyword>